<comment type="caution">
    <text evidence="1">The sequence shown here is derived from an EMBL/GenBank/DDBJ whole genome shotgun (WGS) entry which is preliminary data.</text>
</comment>
<gene>
    <name evidence="1" type="ORF">OUZ56_020572</name>
</gene>
<reference evidence="1 2" key="1">
    <citation type="journal article" date="2023" name="Nucleic Acids Res.">
        <title>The hologenome of Daphnia magna reveals possible DNA methylation and microbiome-mediated evolution of the host genome.</title>
        <authorList>
            <person name="Chaturvedi A."/>
            <person name="Li X."/>
            <person name="Dhandapani V."/>
            <person name="Marshall H."/>
            <person name="Kissane S."/>
            <person name="Cuenca-Cambronero M."/>
            <person name="Asole G."/>
            <person name="Calvet F."/>
            <person name="Ruiz-Romero M."/>
            <person name="Marangio P."/>
            <person name="Guigo R."/>
            <person name="Rago D."/>
            <person name="Mirbahai L."/>
            <person name="Eastwood N."/>
            <person name="Colbourne J.K."/>
            <person name="Zhou J."/>
            <person name="Mallon E."/>
            <person name="Orsini L."/>
        </authorList>
    </citation>
    <scope>NUCLEOTIDE SEQUENCE [LARGE SCALE GENOMIC DNA]</scope>
    <source>
        <strain evidence="1">LRV0_1</strain>
    </source>
</reference>
<evidence type="ECO:0000313" key="2">
    <source>
        <dbReference type="Proteomes" id="UP001234178"/>
    </source>
</evidence>
<proteinExistence type="predicted"/>
<dbReference type="EMBL" id="JAOYFB010000003">
    <property type="protein sequence ID" value="KAK4011455.1"/>
    <property type="molecule type" value="Genomic_DNA"/>
</dbReference>
<dbReference type="Proteomes" id="UP001234178">
    <property type="component" value="Unassembled WGS sequence"/>
</dbReference>
<keyword evidence="2" id="KW-1185">Reference proteome</keyword>
<protein>
    <submittedName>
        <fullName evidence="1">Uncharacterized protein</fullName>
    </submittedName>
</protein>
<evidence type="ECO:0000313" key="1">
    <source>
        <dbReference type="EMBL" id="KAK4011455.1"/>
    </source>
</evidence>
<name>A0ABQ9ZFX1_9CRUS</name>
<organism evidence="1 2">
    <name type="scientific">Daphnia magna</name>
    <dbReference type="NCBI Taxonomy" id="35525"/>
    <lineage>
        <taxon>Eukaryota</taxon>
        <taxon>Metazoa</taxon>
        <taxon>Ecdysozoa</taxon>
        <taxon>Arthropoda</taxon>
        <taxon>Crustacea</taxon>
        <taxon>Branchiopoda</taxon>
        <taxon>Diplostraca</taxon>
        <taxon>Cladocera</taxon>
        <taxon>Anomopoda</taxon>
        <taxon>Daphniidae</taxon>
        <taxon>Daphnia</taxon>
    </lineage>
</organism>
<sequence length="97" mass="11091">MRRFPANFNCYCLGKKCNSFRKPRKLLSSSAVPHNLLSFQLTLGTYCETNRKKNREKVSQMSLVNLVAHRTSCHGMESCSVKTVPSFSQEKEVSIQF</sequence>
<accession>A0ABQ9ZFX1</accession>